<dbReference type="EMBL" id="QKTW01000014">
    <property type="protein sequence ID" value="PZF73244.1"/>
    <property type="molecule type" value="Genomic_DNA"/>
</dbReference>
<reference evidence="1 2" key="1">
    <citation type="submission" date="2018-06" db="EMBL/GenBank/DDBJ databases">
        <title>Mucibacter soli gen. nov., sp. nov., a new member of the family Chitinophagaceae producing mucin.</title>
        <authorList>
            <person name="Kim M.-K."/>
            <person name="Park S."/>
            <person name="Kim T.-S."/>
            <person name="Joung Y."/>
            <person name="Han J.-H."/>
            <person name="Kim S.B."/>
        </authorList>
    </citation>
    <scope>NUCLEOTIDE SEQUENCE [LARGE SCALE GENOMIC DNA]</scope>
    <source>
        <strain evidence="1 2">R1-15</strain>
    </source>
</reference>
<gene>
    <name evidence="1" type="ORF">DN068_08705</name>
</gene>
<accession>A0A2W2AYZ9</accession>
<dbReference type="AlphaFoldDB" id="A0A2W2AYZ9"/>
<evidence type="ECO:0000313" key="1">
    <source>
        <dbReference type="EMBL" id="PZF73244.1"/>
    </source>
</evidence>
<proteinExistence type="predicted"/>
<dbReference type="Proteomes" id="UP000248745">
    <property type="component" value="Unassembled WGS sequence"/>
</dbReference>
<sequence>MVNKTSEFLKRPVITPGVFVFMLFRKVYPDIKSVHLEQFFQIQFRIQVINLKKAGLYIRVSG</sequence>
<name>A0A2W2AYZ9_9BACT</name>
<protein>
    <submittedName>
        <fullName evidence="1">Uncharacterized protein</fullName>
    </submittedName>
</protein>
<comment type="caution">
    <text evidence="1">The sequence shown here is derived from an EMBL/GenBank/DDBJ whole genome shotgun (WGS) entry which is preliminary data.</text>
</comment>
<keyword evidence="2" id="KW-1185">Reference proteome</keyword>
<evidence type="ECO:0000313" key="2">
    <source>
        <dbReference type="Proteomes" id="UP000248745"/>
    </source>
</evidence>
<organism evidence="1 2">
    <name type="scientific">Taibaiella soli</name>
    <dbReference type="NCBI Taxonomy" id="1649169"/>
    <lineage>
        <taxon>Bacteria</taxon>
        <taxon>Pseudomonadati</taxon>
        <taxon>Bacteroidota</taxon>
        <taxon>Chitinophagia</taxon>
        <taxon>Chitinophagales</taxon>
        <taxon>Chitinophagaceae</taxon>
        <taxon>Taibaiella</taxon>
    </lineage>
</organism>